<keyword evidence="5" id="KW-0418">Kinase</keyword>
<keyword evidence="4" id="KW-0547">Nucleotide-binding</keyword>
<evidence type="ECO:0000256" key="8">
    <source>
        <dbReference type="ARBA" id="ARBA00048679"/>
    </source>
</evidence>
<dbReference type="SMART" id="SM00220">
    <property type="entry name" value="S_TKc"/>
    <property type="match status" value="1"/>
</dbReference>
<dbReference type="InterPro" id="IPR008271">
    <property type="entry name" value="Ser/Thr_kinase_AS"/>
</dbReference>
<comment type="catalytic activity">
    <reaction evidence="8">
        <text>L-seryl-[protein] + ATP = O-phospho-L-seryl-[protein] + ADP + H(+)</text>
        <dbReference type="Rhea" id="RHEA:17989"/>
        <dbReference type="Rhea" id="RHEA-COMP:9863"/>
        <dbReference type="Rhea" id="RHEA-COMP:11604"/>
        <dbReference type="ChEBI" id="CHEBI:15378"/>
        <dbReference type="ChEBI" id="CHEBI:29999"/>
        <dbReference type="ChEBI" id="CHEBI:30616"/>
        <dbReference type="ChEBI" id="CHEBI:83421"/>
        <dbReference type="ChEBI" id="CHEBI:456216"/>
        <dbReference type="EC" id="2.7.11.1"/>
    </reaction>
</comment>
<dbReference type="Pfam" id="PF00069">
    <property type="entry name" value="Pkinase"/>
    <property type="match status" value="1"/>
</dbReference>
<evidence type="ECO:0000256" key="7">
    <source>
        <dbReference type="ARBA" id="ARBA00047899"/>
    </source>
</evidence>
<organism evidence="10 11">
    <name type="scientific">Rubus argutus</name>
    <name type="common">Southern blackberry</name>
    <dbReference type="NCBI Taxonomy" id="59490"/>
    <lineage>
        <taxon>Eukaryota</taxon>
        <taxon>Viridiplantae</taxon>
        <taxon>Streptophyta</taxon>
        <taxon>Embryophyta</taxon>
        <taxon>Tracheophyta</taxon>
        <taxon>Spermatophyta</taxon>
        <taxon>Magnoliopsida</taxon>
        <taxon>eudicotyledons</taxon>
        <taxon>Gunneridae</taxon>
        <taxon>Pentapetalae</taxon>
        <taxon>rosids</taxon>
        <taxon>fabids</taxon>
        <taxon>Rosales</taxon>
        <taxon>Rosaceae</taxon>
        <taxon>Rosoideae</taxon>
        <taxon>Rosoideae incertae sedis</taxon>
        <taxon>Rubus</taxon>
    </lineage>
</organism>
<name>A0AAW1X6D3_RUBAR</name>
<dbReference type="Pfam" id="PF12202">
    <property type="entry name" value="OSR1_C"/>
    <property type="match status" value="1"/>
</dbReference>
<evidence type="ECO:0000256" key="3">
    <source>
        <dbReference type="ARBA" id="ARBA00022679"/>
    </source>
</evidence>
<keyword evidence="3" id="KW-0808">Transferase</keyword>
<accession>A0AAW1X6D3</accession>
<dbReference type="PROSITE" id="PS50011">
    <property type="entry name" value="PROTEIN_KINASE_DOM"/>
    <property type="match status" value="1"/>
</dbReference>
<dbReference type="PROSITE" id="PS00108">
    <property type="entry name" value="PROTEIN_KINASE_ST"/>
    <property type="match status" value="1"/>
</dbReference>
<dbReference type="EMBL" id="JBEDUW010000004">
    <property type="protein sequence ID" value="KAK9931619.1"/>
    <property type="molecule type" value="Genomic_DNA"/>
</dbReference>
<evidence type="ECO:0000256" key="4">
    <source>
        <dbReference type="ARBA" id="ARBA00022741"/>
    </source>
</evidence>
<dbReference type="AlphaFoldDB" id="A0AAW1X6D3"/>
<dbReference type="CDD" id="cd13983">
    <property type="entry name" value="STKc_WNK"/>
    <property type="match status" value="1"/>
</dbReference>
<comment type="catalytic activity">
    <reaction evidence="7">
        <text>L-threonyl-[protein] + ATP = O-phospho-L-threonyl-[protein] + ADP + H(+)</text>
        <dbReference type="Rhea" id="RHEA:46608"/>
        <dbReference type="Rhea" id="RHEA-COMP:11060"/>
        <dbReference type="Rhea" id="RHEA-COMP:11605"/>
        <dbReference type="ChEBI" id="CHEBI:15378"/>
        <dbReference type="ChEBI" id="CHEBI:30013"/>
        <dbReference type="ChEBI" id="CHEBI:30616"/>
        <dbReference type="ChEBI" id="CHEBI:61977"/>
        <dbReference type="ChEBI" id="CHEBI:456216"/>
        <dbReference type="EC" id="2.7.11.1"/>
    </reaction>
</comment>
<dbReference type="InterPro" id="IPR000719">
    <property type="entry name" value="Prot_kinase_dom"/>
</dbReference>
<dbReference type="PANTHER" id="PTHR13902">
    <property type="entry name" value="SERINE/THREONINE-PROTEIN KINASE WNK WITH NO LYSINE -RELATED"/>
    <property type="match status" value="1"/>
</dbReference>
<evidence type="ECO:0000256" key="2">
    <source>
        <dbReference type="ARBA" id="ARBA00022527"/>
    </source>
</evidence>
<gene>
    <name evidence="10" type="ORF">M0R45_018891</name>
</gene>
<dbReference type="FunFam" id="3.30.200.20:FF:000075">
    <property type="entry name" value="Probable serine/threonine-protein kinase WNK1"/>
    <property type="match status" value="1"/>
</dbReference>
<keyword evidence="2" id="KW-0723">Serine/threonine-protein kinase</keyword>
<dbReference type="InterPro" id="IPR024678">
    <property type="entry name" value="Kinase_OSR1/WNK_CCT"/>
</dbReference>
<dbReference type="Gene3D" id="3.10.20.90">
    <property type="entry name" value="Phosphatidylinositol 3-kinase Catalytic Subunit, Chain A, domain 1"/>
    <property type="match status" value="1"/>
</dbReference>
<evidence type="ECO:0000313" key="10">
    <source>
        <dbReference type="EMBL" id="KAK9931619.1"/>
    </source>
</evidence>
<evidence type="ECO:0000259" key="9">
    <source>
        <dbReference type="PROSITE" id="PS50011"/>
    </source>
</evidence>
<dbReference type="GO" id="GO:0004674">
    <property type="term" value="F:protein serine/threonine kinase activity"/>
    <property type="evidence" value="ECO:0007669"/>
    <property type="project" value="UniProtKB-KW"/>
</dbReference>
<dbReference type="InterPro" id="IPR050588">
    <property type="entry name" value="WNK_Ser-Thr_kinase"/>
</dbReference>
<dbReference type="EC" id="2.7.11.1" evidence="1"/>
<dbReference type="InterPro" id="IPR011009">
    <property type="entry name" value="Kinase-like_dom_sf"/>
</dbReference>
<feature type="domain" description="Protein kinase" evidence="9">
    <location>
        <begin position="25"/>
        <end position="280"/>
    </location>
</feature>
<comment type="caution">
    <text evidence="10">The sequence shown here is derived from an EMBL/GenBank/DDBJ whole genome shotgun (WGS) entry which is preliminary data.</text>
</comment>
<dbReference type="Gene3D" id="1.10.510.10">
    <property type="entry name" value="Transferase(Phosphotransferase) domain 1"/>
    <property type="match status" value="1"/>
</dbReference>
<evidence type="ECO:0000256" key="1">
    <source>
        <dbReference type="ARBA" id="ARBA00012513"/>
    </source>
</evidence>
<evidence type="ECO:0000256" key="5">
    <source>
        <dbReference type="ARBA" id="ARBA00022777"/>
    </source>
</evidence>
<dbReference type="GO" id="GO:0005524">
    <property type="term" value="F:ATP binding"/>
    <property type="evidence" value="ECO:0007669"/>
    <property type="project" value="UniProtKB-KW"/>
</dbReference>
<protein>
    <recommendedName>
        <fullName evidence="1">non-specific serine/threonine protein kinase</fullName>
        <ecNumber evidence="1">2.7.11.1</ecNumber>
    </recommendedName>
</protein>
<keyword evidence="6" id="KW-0067">ATP-binding</keyword>
<proteinExistence type="predicted"/>
<evidence type="ECO:0000313" key="11">
    <source>
        <dbReference type="Proteomes" id="UP001457282"/>
    </source>
</evidence>
<evidence type="ECO:0000256" key="6">
    <source>
        <dbReference type="ARBA" id="ARBA00022840"/>
    </source>
</evidence>
<reference evidence="10 11" key="1">
    <citation type="journal article" date="2023" name="G3 (Bethesda)">
        <title>A chromosome-length genome assembly and annotation of blackberry (Rubus argutus, cv. 'Hillquist').</title>
        <authorList>
            <person name="Bruna T."/>
            <person name="Aryal R."/>
            <person name="Dudchenko O."/>
            <person name="Sargent D.J."/>
            <person name="Mead D."/>
            <person name="Buti M."/>
            <person name="Cavallini A."/>
            <person name="Hytonen T."/>
            <person name="Andres J."/>
            <person name="Pham M."/>
            <person name="Weisz D."/>
            <person name="Mascagni F."/>
            <person name="Usai G."/>
            <person name="Natali L."/>
            <person name="Bassil N."/>
            <person name="Fernandez G.E."/>
            <person name="Lomsadze A."/>
            <person name="Armour M."/>
            <person name="Olukolu B."/>
            <person name="Poorten T."/>
            <person name="Britton C."/>
            <person name="Davik J."/>
            <person name="Ashrafi H."/>
            <person name="Aiden E.L."/>
            <person name="Borodovsky M."/>
            <person name="Worthington M."/>
        </authorList>
    </citation>
    <scope>NUCLEOTIDE SEQUENCE [LARGE SCALE GENOMIC DNA]</scope>
    <source>
        <strain evidence="10">PI 553951</strain>
    </source>
</reference>
<dbReference type="FunFam" id="1.10.510.10:FF:000046">
    <property type="entry name" value="probable serine/threonine-protein kinase WNK9"/>
    <property type="match status" value="1"/>
</dbReference>
<dbReference type="SUPFAM" id="SSF56112">
    <property type="entry name" value="Protein kinase-like (PK-like)"/>
    <property type="match status" value="1"/>
</dbReference>
<sequence>MDFWDGKSDDLYEDFVEQDPTGRYFRYDEVLGRGAFKTVYKAFDEDEGIEVAWSKVKTEDEAVLQRLYSEVNLLKSLKHENIMKLFTWWVVEDKKKKTFNMITELFTSGSLKQYRKKHTHVEIKAIKKWARQILKGLSYMHCHSPPIIHRDLKCDNVFVNGFNGEVKIGDLGFALVMQQPIEHSVIGTPEFMAPELYEEEYNELVDIYSFGMCLLEMVTCEYPYRECKYPGHIYKKVISGVKPASLSKVTNPQLKHFIEKCLVPASMRLSAMELLEDPFFATEPEARPMDIDTHYCQKLSAACSYTTSVDVHSDSSDSSVLELQTLRENKELTLRAEKKADSSNAIYFTLHIADPCGRYGMKKINFEFYLDSDTAVSIAEEMVEQQIDLLNEDVSAIAELIDNLILKLVPSWKPTSFGANSSCVTMAVDTSKTCSLSSICSLAELSLLNKHQCDGLKMELDSIDKHYHQRSLELLRMKEEAIQTAKKKWTEMKPIAVN</sequence>
<dbReference type="Gene3D" id="3.30.200.20">
    <property type="entry name" value="Phosphorylase Kinase, domain 1"/>
    <property type="match status" value="1"/>
</dbReference>
<keyword evidence="11" id="KW-1185">Reference proteome</keyword>
<dbReference type="Proteomes" id="UP001457282">
    <property type="component" value="Unassembled WGS sequence"/>
</dbReference>